<dbReference type="InterPro" id="IPR032869">
    <property type="entry name" value="WHH_dom_containing"/>
</dbReference>
<proteinExistence type="predicted"/>
<accession>A0A3N5C744</accession>
<dbReference type="Pfam" id="PF14414">
    <property type="entry name" value="WHH"/>
    <property type="match status" value="1"/>
</dbReference>
<name>A0A3N5C744_9BACI</name>
<dbReference type="Proteomes" id="UP000276443">
    <property type="component" value="Unassembled WGS sequence"/>
</dbReference>
<evidence type="ECO:0000313" key="3">
    <source>
        <dbReference type="Proteomes" id="UP000276443"/>
    </source>
</evidence>
<feature type="compositionally biased region" description="Polar residues" evidence="1">
    <location>
        <begin position="69"/>
        <end position="83"/>
    </location>
</feature>
<dbReference type="RefSeq" id="WP_124220900.1">
    <property type="nucleotide sequence ID" value="NZ_RKRF01000008.1"/>
</dbReference>
<dbReference type="EMBL" id="RKRF01000008">
    <property type="protein sequence ID" value="RPF54145.1"/>
    <property type="molecule type" value="Genomic_DNA"/>
</dbReference>
<feature type="region of interest" description="Disordered" evidence="1">
    <location>
        <begin position="66"/>
        <end position="104"/>
    </location>
</feature>
<reference evidence="2 3" key="1">
    <citation type="submission" date="2018-11" db="EMBL/GenBank/DDBJ databases">
        <title>Genomic Encyclopedia of Type Strains, Phase IV (KMG-IV): sequencing the most valuable type-strain genomes for metagenomic binning, comparative biology and taxonomic classification.</title>
        <authorList>
            <person name="Goeker M."/>
        </authorList>
    </citation>
    <scope>NUCLEOTIDE SEQUENCE [LARGE SCALE GENOMIC DNA]</scope>
    <source>
        <strain evidence="2 3">DSM 18090</strain>
    </source>
</reference>
<comment type="caution">
    <text evidence="2">The sequence shown here is derived from an EMBL/GenBank/DDBJ whole genome shotgun (WGS) entry which is preliminary data.</text>
</comment>
<evidence type="ECO:0000313" key="2">
    <source>
        <dbReference type="EMBL" id="RPF54145.1"/>
    </source>
</evidence>
<keyword evidence="3" id="KW-1185">Reference proteome</keyword>
<dbReference type="OrthoDB" id="2186822at2"/>
<feature type="compositionally biased region" description="Polar residues" evidence="1">
    <location>
        <begin position="90"/>
        <end position="104"/>
    </location>
</feature>
<dbReference type="AlphaFoldDB" id="A0A3N5C744"/>
<organism evidence="2 3">
    <name type="scientific">Aquisalibacillus elongatus</name>
    <dbReference type="NCBI Taxonomy" id="485577"/>
    <lineage>
        <taxon>Bacteria</taxon>
        <taxon>Bacillati</taxon>
        <taxon>Bacillota</taxon>
        <taxon>Bacilli</taxon>
        <taxon>Bacillales</taxon>
        <taxon>Bacillaceae</taxon>
        <taxon>Aquisalibacillus</taxon>
    </lineage>
</organism>
<gene>
    <name evidence="2" type="ORF">EDC24_1335</name>
</gene>
<protein>
    <submittedName>
        <fullName evidence="2">HNH/ENDO VII superfamily nuclease</fullName>
    </submittedName>
</protein>
<evidence type="ECO:0000256" key="1">
    <source>
        <dbReference type="SAM" id="MobiDB-lite"/>
    </source>
</evidence>
<sequence length="226" mass="24663">MYTAVSHPIQTTQAVYHTATTTSLDDIATGAHNYYVAFRDGDTYTRSEMVGEIGVQAVGAKGLGRLGNAASNSRGGKNKQSNTDVEESKPSVNDNGTDNSSKWSSNKGIYSVAYEVNLPKGMYPNVSSPRHFQNANEQLYIAFQKDTKFAQQMEGLYPGISKGVQPGSRGKFSRNAPTKEVTWHHHADREGVLQLVPRNQHQAKGPIQQILHPDGRGGMENWGGGR</sequence>